<dbReference type="Proteomes" id="UP000647172">
    <property type="component" value="Unassembled WGS sequence"/>
</dbReference>
<evidence type="ECO:0000313" key="2">
    <source>
        <dbReference type="Proteomes" id="UP000647172"/>
    </source>
</evidence>
<gene>
    <name evidence="1" type="ORF">Ani05nite_48040</name>
</gene>
<accession>A0A919JL71</accession>
<proteinExistence type="predicted"/>
<reference evidence="1" key="1">
    <citation type="submission" date="2021-01" db="EMBL/GenBank/DDBJ databases">
        <title>Whole genome shotgun sequence of Actinoplanes nipponensis NBRC 14063.</title>
        <authorList>
            <person name="Komaki H."/>
            <person name="Tamura T."/>
        </authorList>
    </citation>
    <scope>NUCLEOTIDE SEQUENCE</scope>
    <source>
        <strain evidence="1">NBRC 14063</strain>
    </source>
</reference>
<organism evidence="1 2">
    <name type="scientific">Actinoplanes nipponensis</name>
    <dbReference type="NCBI Taxonomy" id="135950"/>
    <lineage>
        <taxon>Bacteria</taxon>
        <taxon>Bacillati</taxon>
        <taxon>Actinomycetota</taxon>
        <taxon>Actinomycetes</taxon>
        <taxon>Micromonosporales</taxon>
        <taxon>Micromonosporaceae</taxon>
        <taxon>Actinoplanes</taxon>
    </lineage>
</organism>
<comment type="caution">
    <text evidence="1">The sequence shown here is derived from an EMBL/GenBank/DDBJ whole genome shotgun (WGS) entry which is preliminary data.</text>
</comment>
<dbReference type="Gene3D" id="3.20.20.150">
    <property type="entry name" value="Divalent-metal-dependent TIM barrel enzymes"/>
    <property type="match status" value="1"/>
</dbReference>
<keyword evidence="2" id="KW-1185">Reference proteome</keyword>
<evidence type="ECO:0000313" key="1">
    <source>
        <dbReference type="EMBL" id="GIE51270.1"/>
    </source>
</evidence>
<sequence length="103" mass="10997">MEGSEQLPMSLDLLGDRVACVGVKNAAWRAGALRWQPLAAGDVVDWPAALRTLRDRGYPGPLALHAHYLTADPVAGLGRDLAHLRALVTRSGRAGECDDRGRG</sequence>
<dbReference type="InterPro" id="IPR036237">
    <property type="entry name" value="Xyl_isomerase-like_sf"/>
</dbReference>
<protein>
    <submittedName>
        <fullName evidence="1">Uncharacterized protein</fullName>
    </submittedName>
</protein>
<dbReference type="EMBL" id="BOMQ01000056">
    <property type="protein sequence ID" value="GIE51270.1"/>
    <property type="molecule type" value="Genomic_DNA"/>
</dbReference>
<dbReference type="RefSeq" id="WP_203771643.1">
    <property type="nucleotide sequence ID" value="NZ_BAAAYJ010000051.1"/>
</dbReference>
<dbReference type="AlphaFoldDB" id="A0A919JL71"/>
<dbReference type="SUPFAM" id="SSF51658">
    <property type="entry name" value="Xylose isomerase-like"/>
    <property type="match status" value="1"/>
</dbReference>
<name>A0A919JL71_9ACTN</name>